<proteinExistence type="predicted"/>
<dbReference type="SUPFAM" id="SSF140459">
    <property type="entry name" value="PE/PPE dimer-like"/>
    <property type="match status" value="1"/>
</dbReference>
<dbReference type="EMBL" id="JAHCLR010000101">
    <property type="protein sequence ID" value="MBS9536248.1"/>
    <property type="molecule type" value="Genomic_DNA"/>
</dbReference>
<name>A0ABS5RPM8_9MYCO</name>
<keyword evidence="3" id="KW-1185">Reference proteome</keyword>
<accession>A0ABS5RPM8</accession>
<evidence type="ECO:0000313" key="3">
    <source>
        <dbReference type="Proteomes" id="UP001519535"/>
    </source>
</evidence>
<gene>
    <name evidence="2" type="ORF">KIH27_21955</name>
</gene>
<dbReference type="RefSeq" id="WP_214095071.1">
    <property type="nucleotide sequence ID" value="NZ_JAHCLR010000101.1"/>
</dbReference>
<reference evidence="2 3" key="1">
    <citation type="submission" date="2021-05" db="EMBL/GenBank/DDBJ databases">
        <title>Mycobacterium acidophilum sp. nov., an extremely acid-tolerant member of the genus Mycobacterium.</title>
        <authorList>
            <person name="Xia J."/>
        </authorList>
    </citation>
    <scope>NUCLEOTIDE SEQUENCE [LARGE SCALE GENOMIC DNA]</scope>
    <source>
        <strain evidence="2 3">M1</strain>
    </source>
</reference>
<comment type="caution">
    <text evidence="2">The sequence shown here is derived from an EMBL/GenBank/DDBJ whole genome shotgun (WGS) entry which is preliminary data.</text>
</comment>
<dbReference type="Gene3D" id="1.10.287.850">
    <property type="entry name" value="HP0062-like domain"/>
    <property type="match status" value="1"/>
</dbReference>
<evidence type="ECO:0000259" key="1">
    <source>
        <dbReference type="Pfam" id="PF00934"/>
    </source>
</evidence>
<dbReference type="InterPro" id="IPR038332">
    <property type="entry name" value="PPE_sf"/>
</dbReference>
<dbReference type="InterPro" id="IPR000084">
    <property type="entry name" value="PE-PGRS_N"/>
</dbReference>
<evidence type="ECO:0000313" key="2">
    <source>
        <dbReference type="EMBL" id="MBS9536248.1"/>
    </source>
</evidence>
<organism evidence="2 3">
    <name type="scientific">Mycolicibacter acidiphilus</name>
    <dbReference type="NCBI Taxonomy" id="2835306"/>
    <lineage>
        <taxon>Bacteria</taxon>
        <taxon>Bacillati</taxon>
        <taxon>Actinomycetota</taxon>
        <taxon>Actinomycetes</taxon>
        <taxon>Mycobacteriales</taxon>
        <taxon>Mycobacteriaceae</taxon>
        <taxon>Mycolicibacter</taxon>
    </lineage>
</organism>
<protein>
    <submittedName>
        <fullName evidence="2">PE family protein</fullName>
    </submittedName>
</protein>
<sequence>MSFVTTQPDLLDEAAGQLQNIGSILHSENMAAAMPTTHIAPAASDEVSALASAQFAAHAQLYQSIMAQAVAIHEQFVATLHTSAGSYAAAEAANAAAAG</sequence>
<dbReference type="Proteomes" id="UP001519535">
    <property type="component" value="Unassembled WGS sequence"/>
</dbReference>
<dbReference type="Pfam" id="PF00934">
    <property type="entry name" value="PE"/>
    <property type="match status" value="1"/>
</dbReference>
<feature type="domain" description="PE" evidence="1">
    <location>
        <begin position="4"/>
        <end position="94"/>
    </location>
</feature>